<evidence type="ECO:0000256" key="13">
    <source>
        <dbReference type="SAM" id="Phobius"/>
    </source>
</evidence>
<keyword evidence="5" id="KW-0808">Transferase</keyword>
<comment type="catalytic activity">
    <reaction evidence="1">
        <text>Random endo-hydrolysis of N-acetyl-beta-D-glucosaminide (1-&gt;4)-beta-linkages in chitin and chitodextrins.</text>
        <dbReference type="EC" id="3.2.1.14"/>
    </reaction>
</comment>
<keyword evidence="6 14" id="KW-0732">Signal</keyword>
<evidence type="ECO:0000256" key="3">
    <source>
        <dbReference type="ARBA" id="ARBA00012729"/>
    </source>
</evidence>
<dbReference type="GO" id="GO:0016020">
    <property type="term" value="C:membrane"/>
    <property type="evidence" value="ECO:0007669"/>
    <property type="project" value="UniProtKB-SubCell"/>
</dbReference>
<evidence type="ECO:0000256" key="5">
    <source>
        <dbReference type="ARBA" id="ARBA00022679"/>
    </source>
</evidence>
<evidence type="ECO:0000256" key="10">
    <source>
        <dbReference type="ARBA" id="ARBA00023295"/>
    </source>
</evidence>
<evidence type="ECO:0000256" key="1">
    <source>
        <dbReference type="ARBA" id="ARBA00000822"/>
    </source>
</evidence>
<proteinExistence type="inferred from homology"/>
<keyword evidence="11" id="KW-0961">Cell wall biogenesis/degradation</keyword>
<evidence type="ECO:0000256" key="9">
    <source>
        <dbReference type="ARBA" id="ARBA00023180"/>
    </source>
</evidence>
<name>A0A178F949_TRIRU</name>
<keyword evidence="4" id="KW-0328">Glycosyltransferase</keyword>
<dbReference type="EC" id="3.2.1.14" evidence="3"/>
<dbReference type="PANTHER" id="PTHR10963">
    <property type="entry name" value="GLYCOSYL HYDROLASE-RELATED"/>
    <property type="match status" value="1"/>
</dbReference>
<keyword evidence="7 16" id="KW-0378">Hydrolase</keyword>
<keyword evidence="8 13" id="KW-0472">Membrane</keyword>
<dbReference type="GO" id="GO:0031505">
    <property type="term" value="P:fungal-type cell wall organization"/>
    <property type="evidence" value="ECO:0007669"/>
    <property type="project" value="TreeGrafter"/>
</dbReference>
<keyword evidence="9" id="KW-0325">Glycoprotein</keyword>
<evidence type="ECO:0000259" key="15">
    <source>
        <dbReference type="PROSITE" id="PS51762"/>
    </source>
</evidence>
<dbReference type="PROSITE" id="PS51257">
    <property type="entry name" value="PROKAR_LIPOPROTEIN"/>
    <property type="match status" value="1"/>
</dbReference>
<comment type="similarity">
    <text evidence="12">Belongs to the glycosyl hydrolase 16 family. CRH1 subfamily.</text>
</comment>
<feature type="signal peptide" evidence="14">
    <location>
        <begin position="1"/>
        <end position="25"/>
    </location>
</feature>
<dbReference type="InterPro" id="IPR012340">
    <property type="entry name" value="NA-bd_OB-fold"/>
</dbReference>
<sequence>MMASRRISLLASLGLLACLLSPVVAQTFTYCNPLEKDDCPNAPALGQNYTTYLNSSLNPDVWNTTNGLVEISDVGANFTIHKTLDSPTIQSFFYIFFGSVEVHMKAATGRGVVSSIVIQSEVLDEIDWEWVGSEPDKVQTNYFGKGNTTSYDRGKTFDIKGAMDDFHNYTVNWTPEKIEWYIDTALVRTLKYEEALGGKNFPQTPSTVRLGIWPGGDPHNKKGVIEWAGGEIDYEKTPYIMSVKELKVVDAHKGTEYSYSNRSGDWQSIKVIDGVSDIANEINKPPPKSLAQRWRELPAAAKIAIFASIGGLVILGMAIIAFCCVKQRRAGRREFSMENSKFVEDQNNIMAMRTQWNHKYKPMDRMVDVVGKVVEVEGSLGLRVFGATDCGSPHEVDYKIYEQVVENTHRFKTIFYDSG</sequence>
<dbReference type="Proteomes" id="UP000243015">
    <property type="component" value="Unassembled WGS sequence"/>
</dbReference>
<dbReference type="GO" id="GO:0008843">
    <property type="term" value="F:endochitinase activity"/>
    <property type="evidence" value="ECO:0007669"/>
    <property type="project" value="UniProtKB-EC"/>
</dbReference>
<evidence type="ECO:0000256" key="8">
    <source>
        <dbReference type="ARBA" id="ARBA00023136"/>
    </source>
</evidence>
<feature type="chain" id="PRO_5008086036" description="chitinase" evidence="14">
    <location>
        <begin position="26"/>
        <end position="419"/>
    </location>
</feature>
<dbReference type="Gene3D" id="2.60.120.200">
    <property type="match status" value="1"/>
</dbReference>
<feature type="domain" description="GH16" evidence="15">
    <location>
        <begin position="50"/>
        <end position="243"/>
    </location>
</feature>
<evidence type="ECO:0000256" key="14">
    <source>
        <dbReference type="SAM" id="SignalP"/>
    </source>
</evidence>
<reference evidence="16 17" key="1">
    <citation type="submission" date="2016-05" db="EMBL/GenBank/DDBJ databases">
        <title>Genome sequencing of Trichophyton rubrum CMCC(F)T1i isolated from hair.</title>
        <authorList>
            <person name="Zhan P."/>
            <person name="Tao Y."/>
            <person name="Liu W."/>
        </authorList>
    </citation>
    <scope>NUCLEOTIDE SEQUENCE [LARGE SCALE GENOMIC DNA]</scope>
    <source>
        <strain evidence="17">CMCC(F)T1i</strain>
    </source>
</reference>
<dbReference type="GO" id="GO:0005975">
    <property type="term" value="P:carbohydrate metabolic process"/>
    <property type="evidence" value="ECO:0007669"/>
    <property type="project" value="InterPro"/>
</dbReference>
<evidence type="ECO:0000313" key="16">
    <source>
        <dbReference type="EMBL" id="OAL68466.1"/>
    </source>
</evidence>
<keyword evidence="10" id="KW-0326">Glycosidase</keyword>
<feature type="transmembrane region" description="Helical" evidence="13">
    <location>
        <begin position="303"/>
        <end position="325"/>
    </location>
</feature>
<dbReference type="GO" id="GO:0009277">
    <property type="term" value="C:fungal-type cell wall"/>
    <property type="evidence" value="ECO:0007669"/>
    <property type="project" value="TreeGrafter"/>
</dbReference>
<evidence type="ECO:0000313" key="17">
    <source>
        <dbReference type="Proteomes" id="UP000243015"/>
    </source>
</evidence>
<comment type="subcellular location">
    <subcellularLocation>
        <location evidence="2">Membrane</location>
    </subcellularLocation>
</comment>
<dbReference type="SUPFAM" id="SSF49899">
    <property type="entry name" value="Concanavalin A-like lectins/glucanases"/>
    <property type="match status" value="1"/>
</dbReference>
<keyword evidence="13" id="KW-1133">Transmembrane helix</keyword>
<comment type="caution">
    <text evidence="16">The sequence shown here is derived from an EMBL/GenBank/DDBJ whole genome shotgun (WGS) entry which is preliminary data.</text>
</comment>
<protein>
    <recommendedName>
        <fullName evidence="3">chitinase</fullName>
        <ecNumber evidence="3">3.2.1.14</ecNumber>
    </recommendedName>
</protein>
<dbReference type="EMBL" id="LHPM01000006">
    <property type="protein sequence ID" value="OAL68466.1"/>
    <property type="molecule type" value="Genomic_DNA"/>
</dbReference>
<dbReference type="AlphaFoldDB" id="A0A178F949"/>
<dbReference type="Gene3D" id="2.40.50.140">
    <property type="entry name" value="Nucleic acid-binding proteins"/>
    <property type="match status" value="1"/>
</dbReference>
<gene>
    <name evidence="16" type="ORF">A7C99_0204</name>
</gene>
<evidence type="ECO:0000256" key="7">
    <source>
        <dbReference type="ARBA" id="ARBA00022801"/>
    </source>
</evidence>
<dbReference type="GO" id="GO:0016757">
    <property type="term" value="F:glycosyltransferase activity"/>
    <property type="evidence" value="ECO:0007669"/>
    <property type="project" value="UniProtKB-KW"/>
</dbReference>
<evidence type="ECO:0000256" key="4">
    <source>
        <dbReference type="ARBA" id="ARBA00022676"/>
    </source>
</evidence>
<dbReference type="Pfam" id="PF00722">
    <property type="entry name" value="Glyco_hydro_16"/>
    <property type="match status" value="1"/>
</dbReference>
<evidence type="ECO:0000256" key="2">
    <source>
        <dbReference type="ARBA" id="ARBA00004370"/>
    </source>
</evidence>
<dbReference type="InterPro" id="IPR050546">
    <property type="entry name" value="Glycosyl_Hydrlase_16"/>
</dbReference>
<dbReference type="CDD" id="cd02183">
    <property type="entry name" value="GH16_fungal_CRH1_transglycosylase"/>
    <property type="match status" value="1"/>
</dbReference>
<evidence type="ECO:0000256" key="11">
    <source>
        <dbReference type="ARBA" id="ARBA00023316"/>
    </source>
</evidence>
<organism evidence="16 17">
    <name type="scientific">Trichophyton rubrum</name>
    <name type="common">Athlete's foot fungus</name>
    <name type="synonym">Epidermophyton rubrum</name>
    <dbReference type="NCBI Taxonomy" id="5551"/>
    <lineage>
        <taxon>Eukaryota</taxon>
        <taxon>Fungi</taxon>
        <taxon>Dikarya</taxon>
        <taxon>Ascomycota</taxon>
        <taxon>Pezizomycotina</taxon>
        <taxon>Eurotiomycetes</taxon>
        <taxon>Eurotiomycetidae</taxon>
        <taxon>Onygenales</taxon>
        <taxon>Arthrodermataceae</taxon>
        <taxon>Trichophyton</taxon>
    </lineage>
</organism>
<accession>A0A178F949</accession>
<dbReference type="VEuPathDB" id="FungiDB:TERG_08459"/>
<evidence type="ECO:0000256" key="12">
    <source>
        <dbReference type="ARBA" id="ARBA00038074"/>
    </source>
</evidence>
<dbReference type="PROSITE" id="PS51762">
    <property type="entry name" value="GH16_2"/>
    <property type="match status" value="1"/>
</dbReference>
<evidence type="ECO:0000256" key="6">
    <source>
        <dbReference type="ARBA" id="ARBA00022729"/>
    </source>
</evidence>
<dbReference type="PANTHER" id="PTHR10963:SF27">
    <property type="entry name" value="GLYCOSIDASE-RELATED"/>
    <property type="match status" value="1"/>
</dbReference>
<dbReference type="InterPro" id="IPR013320">
    <property type="entry name" value="ConA-like_dom_sf"/>
</dbReference>
<dbReference type="InterPro" id="IPR000757">
    <property type="entry name" value="Beta-glucanase-like"/>
</dbReference>
<keyword evidence="13" id="KW-0812">Transmembrane</keyword>